<evidence type="ECO:0000259" key="7">
    <source>
        <dbReference type="PROSITE" id="PS50045"/>
    </source>
</evidence>
<feature type="domain" description="Sigma-54 factor interaction" evidence="7">
    <location>
        <begin position="140"/>
        <end position="369"/>
    </location>
</feature>
<dbReference type="InterPro" id="IPR001789">
    <property type="entry name" value="Sig_transdc_resp-reg_receiver"/>
</dbReference>
<dbReference type="SMART" id="SM00448">
    <property type="entry name" value="REC"/>
    <property type="match status" value="1"/>
</dbReference>
<gene>
    <name evidence="9" type="ORF">GF1_00850</name>
</gene>
<dbReference type="GO" id="GO:0005524">
    <property type="term" value="F:ATP binding"/>
    <property type="evidence" value="ECO:0007669"/>
    <property type="project" value="UniProtKB-KW"/>
</dbReference>
<feature type="modified residue" description="4-aspartylphosphate" evidence="6">
    <location>
        <position position="55"/>
    </location>
</feature>
<sequence>MTDGHTILLVDDEADLLSLWKLRLESHGFQVETALSGEEALAKMPIINPHLVITDLRMPGIDGLALYEAVRERNRSVPVIIITAHGSIPEAVEATRQGVFSFLTKPIDGKDLIEEAARAIRLSAGGGGSEEDEEEWRSGIIGKSAVMEELLSRARLVAETDATVLIRGESGTGKELLAIAIHRASSRKDGPFIPVNCTAIPESLLESELFGHVKGSFTGATKSYAGLFLSADKGTLFLDEIGDMPLHLQVKLLRVLQERQVRPVGSTQPVPVDVRIISATHRNLEEAIEKKQFREDLFYRLNVVGLELPPLHERKEDIPVLAEYFIDQLSKNGEKKVKGFTPDAMQTLLDAAWPGNVRQLYNVIEHAVALATSPLISEDLLHDAIKQHQKKILPLAEARRRFEQQYLVQLLQTTRGNVSQAARIARRNRTDFYKLLNRHHIVPSLFKS</sequence>
<dbReference type="PANTHER" id="PTHR32071">
    <property type="entry name" value="TRANSCRIPTIONAL REGULATORY PROTEIN"/>
    <property type="match status" value="1"/>
</dbReference>
<evidence type="ECO:0000313" key="10">
    <source>
        <dbReference type="Proteomes" id="UP001063350"/>
    </source>
</evidence>
<evidence type="ECO:0000256" key="1">
    <source>
        <dbReference type="ARBA" id="ARBA00022741"/>
    </source>
</evidence>
<dbReference type="RefSeq" id="WP_267927656.1">
    <property type="nucleotide sequence ID" value="NZ_AP024233.1"/>
</dbReference>
<dbReference type="Gene3D" id="3.40.50.2300">
    <property type="match status" value="1"/>
</dbReference>
<dbReference type="PROSITE" id="PS00688">
    <property type="entry name" value="SIGMA54_INTERACT_3"/>
    <property type="match status" value="1"/>
</dbReference>
<keyword evidence="2" id="KW-0067">ATP-binding</keyword>
<dbReference type="EMBL" id="AP024233">
    <property type="protein sequence ID" value="BCO07709.1"/>
    <property type="molecule type" value="Genomic_DNA"/>
</dbReference>
<keyword evidence="6" id="KW-0597">Phosphoprotein</keyword>
<dbReference type="Pfam" id="PF00158">
    <property type="entry name" value="Sigma54_activat"/>
    <property type="match status" value="1"/>
</dbReference>
<evidence type="ECO:0000256" key="2">
    <source>
        <dbReference type="ARBA" id="ARBA00022840"/>
    </source>
</evidence>
<dbReference type="PROSITE" id="PS50110">
    <property type="entry name" value="RESPONSE_REGULATORY"/>
    <property type="match status" value="1"/>
</dbReference>
<evidence type="ECO:0000256" key="5">
    <source>
        <dbReference type="ARBA" id="ARBA00023163"/>
    </source>
</evidence>
<dbReference type="InterPro" id="IPR002197">
    <property type="entry name" value="HTH_Fis"/>
</dbReference>
<dbReference type="GO" id="GO:0006355">
    <property type="term" value="P:regulation of DNA-templated transcription"/>
    <property type="evidence" value="ECO:0007669"/>
    <property type="project" value="InterPro"/>
</dbReference>
<dbReference type="InterPro" id="IPR027417">
    <property type="entry name" value="P-loop_NTPase"/>
</dbReference>
<dbReference type="InterPro" id="IPR058031">
    <property type="entry name" value="AAA_lid_NorR"/>
</dbReference>
<dbReference type="Gene3D" id="1.10.10.60">
    <property type="entry name" value="Homeodomain-like"/>
    <property type="match status" value="1"/>
</dbReference>
<keyword evidence="10" id="KW-1185">Reference proteome</keyword>
<dbReference type="KEGG" id="ddu:GF1_00850"/>
<dbReference type="InterPro" id="IPR025943">
    <property type="entry name" value="Sigma_54_int_dom_ATP-bd_2"/>
</dbReference>
<dbReference type="PANTHER" id="PTHR32071:SF116">
    <property type="entry name" value="TRANSCRIPTIONAL REGULATORY PROTEIN GLRR"/>
    <property type="match status" value="1"/>
</dbReference>
<reference evidence="9" key="1">
    <citation type="submission" date="2020-12" db="EMBL/GenBank/DDBJ databases">
        <title>Desulfobium dissulfuricans gen. nov., sp. nov., a novel mesophilic, sulfate-reducing bacterium isolated from a deep-sea hydrothermal vent.</title>
        <authorList>
            <person name="Hashimoto Y."/>
            <person name="Tame A."/>
            <person name="Sawayama S."/>
            <person name="Miyazaki J."/>
            <person name="Takai K."/>
            <person name="Nakagawa S."/>
        </authorList>
    </citation>
    <scope>NUCLEOTIDE SEQUENCE</scope>
    <source>
        <strain evidence="9">GF1</strain>
    </source>
</reference>
<name>A0A915TXR8_9BACT</name>
<dbReference type="PROSITE" id="PS00676">
    <property type="entry name" value="SIGMA54_INTERACT_2"/>
    <property type="match status" value="1"/>
</dbReference>
<dbReference type="SMART" id="SM00382">
    <property type="entry name" value="AAA"/>
    <property type="match status" value="1"/>
</dbReference>
<dbReference type="SUPFAM" id="SSF52172">
    <property type="entry name" value="CheY-like"/>
    <property type="match status" value="1"/>
</dbReference>
<dbReference type="Pfam" id="PF00072">
    <property type="entry name" value="Response_reg"/>
    <property type="match status" value="1"/>
</dbReference>
<organism evidence="9 10">
    <name type="scientific">Desulfolithobacter dissulfuricans</name>
    <dbReference type="NCBI Taxonomy" id="2795293"/>
    <lineage>
        <taxon>Bacteria</taxon>
        <taxon>Pseudomonadati</taxon>
        <taxon>Thermodesulfobacteriota</taxon>
        <taxon>Desulfobulbia</taxon>
        <taxon>Desulfobulbales</taxon>
        <taxon>Desulfobulbaceae</taxon>
        <taxon>Desulfolithobacter</taxon>
    </lineage>
</organism>
<dbReference type="InterPro" id="IPR025662">
    <property type="entry name" value="Sigma_54_int_dom_ATP-bd_1"/>
</dbReference>
<proteinExistence type="predicted"/>
<dbReference type="InterPro" id="IPR025944">
    <property type="entry name" value="Sigma_54_int_dom_CS"/>
</dbReference>
<dbReference type="InterPro" id="IPR009057">
    <property type="entry name" value="Homeodomain-like_sf"/>
</dbReference>
<feature type="domain" description="Response regulatory" evidence="8">
    <location>
        <begin position="6"/>
        <end position="120"/>
    </location>
</feature>
<keyword evidence="1" id="KW-0547">Nucleotide-binding</keyword>
<dbReference type="FunFam" id="3.40.50.300:FF:000006">
    <property type="entry name" value="DNA-binding transcriptional regulator NtrC"/>
    <property type="match status" value="1"/>
</dbReference>
<dbReference type="SUPFAM" id="SSF46689">
    <property type="entry name" value="Homeodomain-like"/>
    <property type="match status" value="1"/>
</dbReference>
<dbReference type="GO" id="GO:0003677">
    <property type="term" value="F:DNA binding"/>
    <property type="evidence" value="ECO:0007669"/>
    <property type="project" value="UniProtKB-KW"/>
</dbReference>
<dbReference type="CDD" id="cd00009">
    <property type="entry name" value="AAA"/>
    <property type="match status" value="1"/>
</dbReference>
<dbReference type="Pfam" id="PF02954">
    <property type="entry name" value="HTH_8"/>
    <property type="match status" value="1"/>
</dbReference>
<keyword evidence="3" id="KW-0805">Transcription regulation</keyword>
<dbReference type="InterPro" id="IPR003593">
    <property type="entry name" value="AAA+_ATPase"/>
</dbReference>
<dbReference type="PROSITE" id="PS50045">
    <property type="entry name" value="SIGMA54_INTERACT_4"/>
    <property type="match status" value="1"/>
</dbReference>
<evidence type="ECO:0000259" key="8">
    <source>
        <dbReference type="PROSITE" id="PS50110"/>
    </source>
</evidence>
<dbReference type="Pfam" id="PF25601">
    <property type="entry name" value="AAA_lid_14"/>
    <property type="match status" value="1"/>
</dbReference>
<dbReference type="AlphaFoldDB" id="A0A915TXR8"/>
<dbReference type="PROSITE" id="PS00675">
    <property type="entry name" value="SIGMA54_INTERACT_1"/>
    <property type="match status" value="1"/>
</dbReference>
<evidence type="ECO:0000256" key="4">
    <source>
        <dbReference type="ARBA" id="ARBA00023125"/>
    </source>
</evidence>
<dbReference type="Gene3D" id="1.10.8.60">
    <property type="match status" value="1"/>
</dbReference>
<dbReference type="Gene3D" id="3.40.50.300">
    <property type="entry name" value="P-loop containing nucleotide triphosphate hydrolases"/>
    <property type="match status" value="1"/>
</dbReference>
<dbReference type="Proteomes" id="UP001063350">
    <property type="component" value="Chromosome"/>
</dbReference>
<evidence type="ECO:0000313" key="9">
    <source>
        <dbReference type="EMBL" id="BCO07709.1"/>
    </source>
</evidence>
<dbReference type="InterPro" id="IPR002078">
    <property type="entry name" value="Sigma_54_int"/>
</dbReference>
<dbReference type="InterPro" id="IPR011006">
    <property type="entry name" value="CheY-like_superfamily"/>
</dbReference>
<evidence type="ECO:0000256" key="6">
    <source>
        <dbReference type="PROSITE-ProRule" id="PRU00169"/>
    </source>
</evidence>
<accession>A0A915TXR8</accession>
<dbReference type="SUPFAM" id="SSF52540">
    <property type="entry name" value="P-loop containing nucleoside triphosphate hydrolases"/>
    <property type="match status" value="1"/>
</dbReference>
<keyword evidence="4" id="KW-0238">DNA-binding</keyword>
<protein>
    <submittedName>
        <fullName evidence="9">Transcriptional regulator</fullName>
    </submittedName>
</protein>
<dbReference type="GO" id="GO:0000160">
    <property type="term" value="P:phosphorelay signal transduction system"/>
    <property type="evidence" value="ECO:0007669"/>
    <property type="project" value="InterPro"/>
</dbReference>
<evidence type="ECO:0000256" key="3">
    <source>
        <dbReference type="ARBA" id="ARBA00023015"/>
    </source>
</evidence>
<keyword evidence="5" id="KW-0804">Transcription</keyword>